<dbReference type="Gene3D" id="3.90.1030.20">
    <property type="entry name" value="DNA polymerase delta, p66 (Cdc27) subunit, wHTH domain"/>
    <property type="match status" value="1"/>
</dbReference>
<dbReference type="Pfam" id="PF09507">
    <property type="entry name" value="CDC27"/>
    <property type="match status" value="1"/>
</dbReference>
<dbReference type="EMBL" id="JAZHXJ010000041">
    <property type="protein sequence ID" value="KAL1879419.1"/>
    <property type="molecule type" value="Genomic_DNA"/>
</dbReference>
<keyword evidence="7" id="KW-1185">Reference proteome</keyword>
<evidence type="ECO:0000256" key="3">
    <source>
        <dbReference type="ARBA" id="ARBA00022705"/>
    </source>
</evidence>
<feature type="compositionally biased region" description="Acidic residues" evidence="5">
    <location>
        <begin position="340"/>
        <end position="351"/>
    </location>
</feature>
<evidence type="ECO:0000313" key="7">
    <source>
        <dbReference type="Proteomes" id="UP001586593"/>
    </source>
</evidence>
<comment type="caution">
    <text evidence="6">The sequence shown here is derived from an EMBL/GenBank/DDBJ whole genome shotgun (WGS) entry which is preliminary data.</text>
</comment>
<dbReference type="Proteomes" id="UP001586593">
    <property type="component" value="Unassembled WGS sequence"/>
</dbReference>
<feature type="compositionally biased region" description="Basic residues" evidence="5">
    <location>
        <begin position="368"/>
        <end position="380"/>
    </location>
</feature>
<proteinExistence type="predicted"/>
<dbReference type="InterPro" id="IPR019038">
    <property type="entry name" value="POLD3"/>
</dbReference>
<dbReference type="InterPro" id="IPR041913">
    <property type="entry name" value="POLD3_sf"/>
</dbReference>
<dbReference type="PANTHER" id="PTHR17598">
    <property type="entry name" value="DNA POLYMERASE DELTA SUBUNIT 3"/>
    <property type="match status" value="1"/>
</dbReference>
<feature type="compositionally biased region" description="Polar residues" evidence="5">
    <location>
        <begin position="431"/>
        <end position="445"/>
    </location>
</feature>
<keyword evidence="4" id="KW-0539">Nucleus</keyword>
<dbReference type="PANTHER" id="PTHR17598:SF13">
    <property type="entry name" value="DNA POLYMERASE DELTA SUBUNIT 3"/>
    <property type="match status" value="1"/>
</dbReference>
<gene>
    <name evidence="6" type="ORF">VTK73DRAFT_6951</name>
</gene>
<protein>
    <recommendedName>
        <fullName evidence="2">DNA polymerase delta subunit 3</fullName>
    </recommendedName>
</protein>
<evidence type="ECO:0000256" key="5">
    <source>
        <dbReference type="SAM" id="MobiDB-lite"/>
    </source>
</evidence>
<evidence type="ECO:0000256" key="1">
    <source>
        <dbReference type="ARBA" id="ARBA00004123"/>
    </source>
</evidence>
<feature type="compositionally biased region" description="Low complexity" evidence="5">
    <location>
        <begin position="232"/>
        <end position="251"/>
    </location>
</feature>
<comment type="subcellular location">
    <subcellularLocation>
        <location evidence="1">Nucleus</location>
    </subcellularLocation>
</comment>
<name>A0ABR3XUK7_9PEZI</name>
<feature type="compositionally biased region" description="Basic and acidic residues" evidence="5">
    <location>
        <begin position="301"/>
        <end position="311"/>
    </location>
</feature>
<evidence type="ECO:0000313" key="6">
    <source>
        <dbReference type="EMBL" id="KAL1879419.1"/>
    </source>
</evidence>
<evidence type="ECO:0000256" key="4">
    <source>
        <dbReference type="ARBA" id="ARBA00023242"/>
    </source>
</evidence>
<sequence length="445" mass="48542">MDEYKKFLAENILSEQKIITYRFLSRALKVNVNVAKRMLFDFHQWQNAKKPGAVHAAYIVYGVRQPDHEISQGSIGEDGDVEMTNSGPDPLAGTEQVPALTLSLVPEDQLEDALSSFEKVTSIHLYSLGPHPLRDTALLSDAATLPPSLDAAEQPQIYGTIINRHVRRRERKGGNVRSAATTARPQESKAPVKTPGAASTAKEESKAGSRPPAKESAQSSIPTKKPIPTLKSSGSSGSGIMQSFAKAAAATKTKKPEVTPPETPSVGDSSMHPMSEDDEDDSEVLPKPKSQNDGSSRKTKREREEELRRMMEDDEDEMIAVDNTGGETTGEEATEKEPAQAEEPEKEEEAPEPTKEEPTEIISASGNGRRRGRRRVMKKKQILDDQGYLVTLQEPGWESFSEDEAPPPVPKSKPAPPTSGSQTTKPKKSTGKNSQGSIMSFFSKK</sequence>
<reference evidence="6 7" key="1">
    <citation type="journal article" date="2024" name="Commun. Biol.">
        <title>Comparative genomic analysis of thermophilic fungi reveals convergent evolutionary adaptations and gene losses.</title>
        <authorList>
            <person name="Steindorff A.S."/>
            <person name="Aguilar-Pontes M.V."/>
            <person name="Robinson A.J."/>
            <person name="Andreopoulos B."/>
            <person name="LaButti K."/>
            <person name="Kuo A."/>
            <person name="Mondo S."/>
            <person name="Riley R."/>
            <person name="Otillar R."/>
            <person name="Haridas S."/>
            <person name="Lipzen A."/>
            <person name="Grimwood J."/>
            <person name="Schmutz J."/>
            <person name="Clum A."/>
            <person name="Reid I.D."/>
            <person name="Moisan M.C."/>
            <person name="Butler G."/>
            <person name="Nguyen T.T.M."/>
            <person name="Dewar K."/>
            <person name="Conant G."/>
            <person name="Drula E."/>
            <person name="Henrissat B."/>
            <person name="Hansel C."/>
            <person name="Singer S."/>
            <person name="Hutchinson M.I."/>
            <person name="de Vries R.P."/>
            <person name="Natvig D.O."/>
            <person name="Powell A.J."/>
            <person name="Tsang A."/>
            <person name="Grigoriev I.V."/>
        </authorList>
    </citation>
    <scope>NUCLEOTIDE SEQUENCE [LARGE SCALE GENOMIC DNA]</scope>
    <source>
        <strain evidence="6 7">ATCC 24622</strain>
    </source>
</reference>
<evidence type="ECO:0000256" key="2">
    <source>
        <dbReference type="ARBA" id="ARBA00017589"/>
    </source>
</evidence>
<organism evidence="6 7">
    <name type="scientific">Phialemonium thermophilum</name>
    <dbReference type="NCBI Taxonomy" id="223376"/>
    <lineage>
        <taxon>Eukaryota</taxon>
        <taxon>Fungi</taxon>
        <taxon>Dikarya</taxon>
        <taxon>Ascomycota</taxon>
        <taxon>Pezizomycotina</taxon>
        <taxon>Sordariomycetes</taxon>
        <taxon>Sordariomycetidae</taxon>
        <taxon>Cephalothecales</taxon>
        <taxon>Cephalothecaceae</taxon>
        <taxon>Phialemonium</taxon>
    </lineage>
</organism>
<accession>A0ABR3XUK7</accession>
<feature type="region of interest" description="Disordered" evidence="5">
    <location>
        <begin position="165"/>
        <end position="445"/>
    </location>
</feature>
<feature type="compositionally biased region" description="Pro residues" evidence="5">
    <location>
        <begin position="406"/>
        <end position="417"/>
    </location>
</feature>
<keyword evidence="3" id="KW-0235">DNA replication</keyword>